<reference evidence="2" key="1">
    <citation type="submission" date="2017-09" db="EMBL/GenBank/DDBJ databases">
        <authorList>
            <person name="Ehlers B."/>
            <person name="Leendertz F.H."/>
        </authorList>
    </citation>
    <scope>NUCLEOTIDE SEQUENCE</scope>
    <source>
        <strain evidence="2">MAVP-26</strain>
    </source>
</reference>
<sequence length="147" mass="16899">MRRLKMLPNVSLLGLLVSSSAWASHQTDTPLFKCEASYPSSLEVLIVNINNHLQLSEFNLRDNSIEESITLKDFKLDHYHRALVDEKSLEFSIGERVILVSEYFSEEFNEVQRTLSVTFRQSGKTEYFECEEGSISNLALLFKESTE</sequence>
<accession>A0A249W727</accession>
<dbReference type="EMBL" id="CP023248">
    <property type="protein sequence ID" value="ASZ52585.1"/>
    <property type="molecule type" value="Genomic_DNA"/>
</dbReference>
<dbReference type="RefSeq" id="WP_005495758.1">
    <property type="nucleotide sequence ID" value="NZ_CP023248.2"/>
</dbReference>
<protein>
    <submittedName>
        <fullName evidence="2">Uncharacterized protein</fullName>
    </submittedName>
</protein>
<proteinExistence type="predicted"/>
<feature type="chain" id="PRO_5011505600" evidence="1">
    <location>
        <begin position="24"/>
        <end position="147"/>
    </location>
</feature>
<evidence type="ECO:0000313" key="2">
    <source>
        <dbReference type="EMBL" id="ASZ52585.1"/>
    </source>
</evidence>
<name>A0A249W727_VIBPH</name>
<gene>
    <name evidence="2" type="ORF">YA91_19445</name>
</gene>
<evidence type="ECO:0000256" key="1">
    <source>
        <dbReference type="SAM" id="SignalP"/>
    </source>
</evidence>
<organism evidence="2">
    <name type="scientific">Vibrio parahaemolyticus</name>
    <dbReference type="NCBI Taxonomy" id="670"/>
    <lineage>
        <taxon>Bacteria</taxon>
        <taxon>Pseudomonadati</taxon>
        <taxon>Pseudomonadota</taxon>
        <taxon>Gammaproteobacteria</taxon>
        <taxon>Vibrionales</taxon>
        <taxon>Vibrionaceae</taxon>
        <taxon>Vibrio</taxon>
    </lineage>
</organism>
<feature type="signal peptide" evidence="1">
    <location>
        <begin position="1"/>
        <end position="23"/>
    </location>
</feature>
<dbReference type="AlphaFoldDB" id="A0A249W727"/>
<keyword evidence="1" id="KW-0732">Signal</keyword>